<protein>
    <submittedName>
        <fullName evidence="1">Uncharacterized protein</fullName>
    </submittedName>
</protein>
<organism evidence="1 2">
    <name type="scientific">Lindgomyces ingoldianus</name>
    <dbReference type="NCBI Taxonomy" id="673940"/>
    <lineage>
        <taxon>Eukaryota</taxon>
        <taxon>Fungi</taxon>
        <taxon>Dikarya</taxon>
        <taxon>Ascomycota</taxon>
        <taxon>Pezizomycotina</taxon>
        <taxon>Dothideomycetes</taxon>
        <taxon>Pleosporomycetidae</taxon>
        <taxon>Pleosporales</taxon>
        <taxon>Lindgomycetaceae</taxon>
        <taxon>Lindgomyces</taxon>
    </lineage>
</organism>
<reference evidence="1" key="1">
    <citation type="journal article" date="2020" name="Stud. Mycol.">
        <title>101 Dothideomycetes genomes: a test case for predicting lifestyles and emergence of pathogens.</title>
        <authorList>
            <person name="Haridas S."/>
            <person name="Albert R."/>
            <person name="Binder M."/>
            <person name="Bloem J."/>
            <person name="Labutti K."/>
            <person name="Salamov A."/>
            <person name="Andreopoulos B."/>
            <person name="Baker S."/>
            <person name="Barry K."/>
            <person name="Bills G."/>
            <person name="Bluhm B."/>
            <person name="Cannon C."/>
            <person name="Castanera R."/>
            <person name="Culley D."/>
            <person name="Daum C."/>
            <person name="Ezra D."/>
            <person name="Gonzalez J."/>
            <person name="Henrissat B."/>
            <person name="Kuo A."/>
            <person name="Liang C."/>
            <person name="Lipzen A."/>
            <person name="Lutzoni F."/>
            <person name="Magnuson J."/>
            <person name="Mondo S."/>
            <person name="Nolan M."/>
            <person name="Ohm R."/>
            <person name="Pangilinan J."/>
            <person name="Park H.-J."/>
            <person name="Ramirez L."/>
            <person name="Alfaro M."/>
            <person name="Sun H."/>
            <person name="Tritt A."/>
            <person name="Yoshinaga Y."/>
            <person name="Zwiers L.-H."/>
            <person name="Turgeon B."/>
            <person name="Goodwin S."/>
            <person name="Spatafora J."/>
            <person name="Crous P."/>
            <person name="Grigoriev I."/>
        </authorList>
    </citation>
    <scope>NUCLEOTIDE SEQUENCE</scope>
    <source>
        <strain evidence="1">ATCC 200398</strain>
    </source>
</reference>
<dbReference type="Proteomes" id="UP000799755">
    <property type="component" value="Unassembled WGS sequence"/>
</dbReference>
<evidence type="ECO:0000313" key="2">
    <source>
        <dbReference type="Proteomes" id="UP000799755"/>
    </source>
</evidence>
<keyword evidence="2" id="KW-1185">Reference proteome</keyword>
<name>A0ACB6QSH7_9PLEO</name>
<proteinExistence type="predicted"/>
<gene>
    <name evidence="1" type="ORF">BDR25DRAFT_314732</name>
</gene>
<comment type="caution">
    <text evidence="1">The sequence shown here is derived from an EMBL/GenBank/DDBJ whole genome shotgun (WGS) entry which is preliminary data.</text>
</comment>
<accession>A0ACB6QSH7</accession>
<sequence length="391" mass="42597">MHLPLNKYSLIILATNALTAVASPRNVTSSLLSWRPNWTVVDRCAPKFNLTTAKPTADPLDTVFHGYGTTDLEGLPIYDFREFLGDWVTSDAKLCSICEYKDTAFIPSRTLASYPPSWPEILLSVLSSGIAFLTADKFPLATSSLVVALSTVVIQFSAHAWTVWQLVRAPDATPWLTGDSWILLLVANFKIWHAAGVMITEQEWVTYGTAKPRLGLKTLRWASAGGMGLTLCIGIFTGGVAIVAVVKPELRLWRCAFDLVEEVPVGCTGLPPSLPSPYHDQAFRFFVAETSFSWVLLFVLAFVFCGMQRKRKGGGDGPLLSSAVAAALVMFGWFLVMKPIELALAIKHGKKGNIVKAFDNCCVVLPTLKYGGFIDRVGTLLAVFGRGFGGL</sequence>
<dbReference type="EMBL" id="MU003509">
    <property type="protein sequence ID" value="KAF2469959.1"/>
    <property type="molecule type" value="Genomic_DNA"/>
</dbReference>
<evidence type="ECO:0000313" key="1">
    <source>
        <dbReference type="EMBL" id="KAF2469959.1"/>
    </source>
</evidence>